<dbReference type="Proteomes" id="UP000012227">
    <property type="component" value="Unassembled WGS sequence"/>
</dbReference>
<comment type="caution">
    <text evidence="1">The sequence shown here is derived from an EMBL/GenBank/DDBJ whole genome shotgun (WGS) entry which is preliminary data.</text>
</comment>
<evidence type="ECO:0000313" key="2">
    <source>
        <dbReference type="Proteomes" id="UP000012227"/>
    </source>
</evidence>
<accession>N1WFJ0</accession>
<evidence type="ECO:0000313" key="1">
    <source>
        <dbReference type="EMBL" id="EMY70611.1"/>
    </source>
</evidence>
<proteinExistence type="predicted"/>
<protein>
    <submittedName>
        <fullName evidence="1">Uncharacterized protein</fullName>
    </submittedName>
</protein>
<dbReference type="EMBL" id="AOGY02000029">
    <property type="protein sequence ID" value="EMY70611.1"/>
    <property type="molecule type" value="Genomic_DNA"/>
</dbReference>
<dbReference type="AlphaFoldDB" id="N1WFJ0"/>
<gene>
    <name evidence="1" type="ORF">LEP1GSC199_1628</name>
</gene>
<dbReference type="NCBIfam" id="NF047480">
    <property type="entry name" value="Lepto_Lp29"/>
    <property type="match status" value="1"/>
</dbReference>
<organism evidence="1 2">
    <name type="scientific">Leptospira vanthielii serovar Holland str. Waz Holland = ATCC 700522</name>
    <dbReference type="NCBI Taxonomy" id="1218591"/>
    <lineage>
        <taxon>Bacteria</taxon>
        <taxon>Pseudomonadati</taxon>
        <taxon>Spirochaetota</taxon>
        <taxon>Spirochaetia</taxon>
        <taxon>Leptospirales</taxon>
        <taxon>Leptospiraceae</taxon>
        <taxon>Leptospira</taxon>
    </lineage>
</organism>
<sequence length="209" mass="24511">MAKDREGNFYRSSASLNYNKSMKQLFPAGKDVSSFNSNNINNQISRENCLEFVYQYLDVVKESGKKELIKFIEFELTPDTSKSKCAVKSENIDYYILGIPGKSFNSWRNYDESFMGYIKNIASILTLFIYPTHKAEPVNAFFYVYDPKLKLIEKFEYNKQVKITTSWWFNLNLADKDRVSQDITASITKSQENITKEFAFDFYSKYQKK</sequence>
<reference evidence="1 2" key="1">
    <citation type="submission" date="2013-03" db="EMBL/GenBank/DDBJ databases">
        <authorList>
            <person name="Harkins D.M."/>
            <person name="Durkin A.S."/>
            <person name="Brinkac L.M."/>
            <person name="Haft D.H."/>
            <person name="Selengut J.D."/>
            <person name="Sanka R."/>
            <person name="DePew J."/>
            <person name="Purushe J."/>
            <person name="Galloway R.L."/>
            <person name="Vinetz J.M."/>
            <person name="Sutton G.G."/>
            <person name="Nierman W.C."/>
            <person name="Fouts D.E."/>
        </authorList>
    </citation>
    <scope>NUCLEOTIDE SEQUENCE [LARGE SCALE GENOMIC DNA]</scope>
    <source>
        <strain evidence="1 2">Waz Holland</strain>
    </source>
</reference>
<name>N1WFJ0_9LEPT</name>